<sequence length="484" mass="51048">MRPTAHAITFTERSADGSGTAKVLAASLALTPSQASQWEIARSGVTGVGAGFAAGSTVTVTIGGRVAGQAAASAAGEIEFHLTASLPVGTTEVVLTSGANRTSAVLRVLADSAVFDPADHDPVFFANRRVVKVSELAASPVTFTLRDWPSRASVDIALNGRVVDTVSTNSIGFADYSLTERLSAASYTISATHPAGVRSVKLDVVPDKQGTPPTAGKYTGTGVQTQASSRVLESRTTRPIAFDVDAAGRISNLVGEYFWACVAGGGYHGSGTSEFSGLQLTPITVGRPFEIRWETVSTAYTLIGQVDADGSASGTVRASVGVCGSSVIEWSTKVASSKYVRTAPYTLPGTHTINGREWKTVCEPYSRTERCRTDIRATTVAMDNGRFVRRDGWAFNNLTYLPYMTRASWGSNPLAVHNMNGFSSGGRQWRTECDTAQTGRGACRSYTMTTVYAATAASGGGYTFSQSNQWVFNNIVMFGGPAQK</sequence>
<name>A0ABP9FHI8_9ACTN</name>
<gene>
    <name evidence="1" type="ORF">GCM10025789_20550</name>
</gene>
<reference evidence="2" key="1">
    <citation type="journal article" date="2019" name="Int. J. Syst. Evol. Microbiol.">
        <title>The Global Catalogue of Microorganisms (GCM) 10K type strain sequencing project: providing services to taxonomists for standard genome sequencing and annotation.</title>
        <authorList>
            <consortium name="The Broad Institute Genomics Platform"/>
            <consortium name="The Broad Institute Genome Sequencing Center for Infectious Disease"/>
            <person name="Wu L."/>
            <person name="Ma J."/>
        </authorList>
    </citation>
    <scope>NUCLEOTIDE SEQUENCE [LARGE SCALE GENOMIC DNA]</scope>
    <source>
        <strain evidence="2">JCM 19125</strain>
    </source>
</reference>
<comment type="caution">
    <text evidence="1">The sequence shown here is derived from an EMBL/GenBank/DDBJ whole genome shotgun (WGS) entry which is preliminary data.</text>
</comment>
<evidence type="ECO:0008006" key="3">
    <source>
        <dbReference type="Google" id="ProtNLM"/>
    </source>
</evidence>
<protein>
    <recommendedName>
        <fullName evidence="3">DUF4397 domain-containing protein</fullName>
    </recommendedName>
</protein>
<evidence type="ECO:0000313" key="2">
    <source>
        <dbReference type="Proteomes" id="UP001501521"/>
    </source>
</evidence>
<accession>A0ABP9FHI8</accession>
<dbReference type="EMBL" id="BAABLV010000035">
    <property type="protein sequence ID" value="GAA4901847.1"/>
    <property type="molecule type" value="Genomic_DNA"/>
</dbReference>
<keyword evidence="2" id="KW-1185">Reference proteome</keyword>
<proteinExistence type="predicted"/>
<evidence type="ECO:0000313" key="1">
    <source>
        <dbReference type="EMBL" id="GAA4901847.1"/>
    </source>
</evidence>
<organism evidence="1 2">
    <name type="scientific">Tessaracoccus lubricantis</name>
    <dbReference type="NCBI Taxonomy" id="545543"/>
    <lineage>
        <taxon>Bacteria</taxon>
        <taxon>Bacillati</taxon>
        <taxon>Actinomycetota</taxon>
        <taxon>Actinomycetes</taxon>
        <taxon>Propionibacteriales</taxon>
        <taxon>Propionibacteriaceae</taxon>
        <taxon>Tessaracoccus</taxon>
    </lineage>
</organism>
<dbReference type="Proteomes" id="UP001501521">
    <property type="component" value="Unassembled WGS sequence"/>
</dbReference>